<evidence type="ECO:0008006" key="6">
    <source>
        <dbReference type="Google" id="ProtNLM"/>
    </source>
</evidence>
<feature type="domain" description="BTB" evidence="2">
    <location>
        <begin position="87"/>
        <end position="148"/>
    </location>
</feature>
<feature type="compositionally biased region" description="Low complexity" evidence="1">
    <location>
        <begin position="55"/>
        <end position="65"/>
    </location>
</feature>
<evidence type="ECO:0000313" key="5">
    <source>
        <dbReference type="Proteomes" id="UP000022910"/>
    </source>
</evidence>
<evidence type="ECO:0000259" key="3">
    <source>
        <dbReference type="PROSITE" id="PS50188"/>
    </source>
</evidence>
<dbReference type="Gene3D" id="2.60.120.920">
    <property type="match status" value="1"/>
</dbReference>
<gene>
    <name evidence="4" type="ORF">RirG_174880</name>
</gene>
<dbReference type="PANTHER" id="PTHR12245:SF5">
    <property type="entry name" value="SPRY DOMAIN-CONTAINING SOCS BOX PROTEIN 3"/>
    <property type="match status" value="1"/>
</dbReference>
<dbReference type="InterPro" id="IPR003877">
    <property type="entry name" value="SPRY_dom"/>
</dbReference>
<dbReference type="PANTHER" id="PTHR12245">
    <property type="entry name" value="SPRY DOMAIN CONTAINING SOCS BOX PROTEIN"/>
    <property type="match status" value="1"/>
</dbReference>
<accession>A0A015KMN7</accession>
<dbReference type="InterPro" id="IPR011333">
    <property type="entry name" value="SKP1/BTB/POZ_sf"/>
</dbReference>
<dbReference type="InterPro" id="IPR050672">
    <property type="entry name" value="FBXO45-Fsn/SPSB_families"/>
</dbReference>
<dbReference type="EMBL" id="JEMT01025814">
    <property type="protein sequence ID" value="EXX60996.1"/>
    <property type="molecule type" value="Genomic_DNA"/>
</dbReference>
<dbReference type="OrthoDB" id="6359816at2759"/>
<dbReference type="InterPro" id="IPR000210">
    <property type="entry name" value="BTB/POZ_dom"/>
</dbReference>
<dbReference type="InterPro" id="IPR013320">
    <property type="entry name" value="ConA-like_dom_sf"/>
</dbReference>
<dbReference type="InterPro" id="IPR043136">
    <property type="entry name" value="B30.2/SPRY_sf"/>
</dbReference>
<comment type="caution">
    <text evidence="4">The sequence shown here is derived from an EMBL/GenBank/DDBJ whole genome shotgun (WGS) entry which is preliminary data.</text>
</comment>
<dbReference type="SMART" id="SM00225">
    <property type="entry name" value="BTB"/>
    <property type="match status" value="1"/>
</dbReference>
<dbReference type="SUPFAM" id="SSF49899">
    <property type="entry name" value="Concanavalin A-like lectins/glucanases"/>
    <property type="match status" value="1"/>
</dbReference>
<dbReference type="AlphaFoldDB" id="A0A015KMN7"/>
<dbReference type="Pfam" id="PF00622">
    <property type="entry name" value="SPRY"/>
    <property type="match status" value="1"/>
</dbReference>
<sequence length="547" mass="63452">MAIYLRPSLIRSFRRSPIITLKPSSNLFIANPHVTCRRNGSTTSENRDGLNINKSPTTTKSPITTGITKGYSLEQDLRSLINHLERSDIEILCKDGKRLFGCKAILASRSEIFDKLIYKEGNQKQISLPEIQYSGMENILEYFYTGSIKEFLSRDNILETYQAAKYFNISTIQDFIINELQNISEKNYEDNLSPELLSKALEMILLNDDDKILNLLVKSLAMIPLNDIKYDRLSIKGLQYLLQYTFEKEMKFATTEYDVLRYSSMLAAKQVSNQAYNSLMQNFPTLDKAEEQIKRWFNFRKRFPKGWFIIDRRKIIKKLKPLIKFIDFKRIKKEIIYNIIIPLRIIPNEIIESIDKSGSKLNDIRGIPVLYKKSTKFDYIWDDVICGRGLKIKDNGKVVQATNDMIFRQNVRTIKGLEKGIFEWEIIIEKSCEYTSIGVCGIENFDQEIWAGYQSNGWVLNFNGYCYNSGKCNYYCEPFTKDGTKIIVHLDMNLRTCAFTVNGTKYPEVSEWNNLPSKLYPVVSLCASARCRIQPHQTYDSPNQKDD</sequence>
<evidence type="ECO:0000313" key="4">
    <source>
        <dbReference type="EMBL" id="EXX60996.1"/>
    </source>
</evidence>
<dbReference type="InterPro" id="IPR001870">
    <property type="entry name" value="B30.2/SPRY"/>
</dbReference>
<reference evidence="4 5" key="1">
    <citation type="submission" date="2014-02" db="EMBL/GenBank/DDBJ databases">
        <title>Single nucleus genome sequencing reveals high similarity among nuclei of an endomycorrhizal fungus.</title>
        <authorList>
            <person name="Lin K."/>
            <person name="Geurts R."/>
            <person name="Zhang Z."/>
            <person name="Limpens E."/>
            <person name="Saunders D.G."/>
            <person name="Mu D."/>
            <person name="Pang E."/>
            <person name="Cao H."/>
            <person name="Cha H."/>
            <person name="Lin T."/>
            <person name="Zhou Q."/>
            <person name="Shang Y."/>
            <person name="Li Y."/>
            <person name="Ivanov S."/>
            <person name="Sharma T."/>
            <person name="Velzen R.V."/>
            <person name="Ruijter N.D."/>
            <person name="Aanen D.K."/>
            <person name="Win J."/>
            <person name="Kamoun S."/>
            <person name="Bisseling T."/>
            <person name="Huang S."/>
        </authorList>
    </citation>
    <scope>NUCLEOTIDE SEQUENCE [LARGE SCALE GENOMIC DNA]</scope>
    <source>
        <strain evidence="5">DAOM197198w</strain>
    </source>
</reference>
<feature type="region of interest" description="Disordered" evidence="1">
    <location>
        <begin position="38"/>
        <end position="65"/>
    </location>
</feature>
<dbReference type="STRING" id="1432141.A0A015KMN7"/>
<dbReference type="SMR" id="A0A015KMN7"/>
<dbReference type="Proteomes" id="UP000022910">
    <property type="component" value="Unassembled WGS sequence"/>
</dbReference>
<evidence type="ECO:0000256" key="1">
    <source>
        <dbReference type="SAM" id="MobiDB-lite"/>
    </source>
</evidence>
<dbReference type="Gene3D" id="3.30.710.10">
    <property type="entry name" value="Potassium Channel Kv1.1, Chain A"/>
    <property type="match status" value="1"/>
</dbReference>
<proteinExistence type="predicted"/>
<name>A0A015KMN7_RHIIW</name>
<dbReference type="Pfam" id="PF00651">
    <property type="entry name" value="BTB"/>
    <property type="match status" value="1"/>
</dbReference>
<dbReference type="PROSITE" id="PS50097">
    <property type="entry name" value="BTB"/>
    <property type="match status" value="1"/>
</dbReference>
<dbReference type="CDD" id="cd18186">
    <property type="entry name" value="BTB_POZ_ZBTB_KLHL-like"/>
    <property type="match status" value="1"/>
</dbReference>
<keyword evidence="5" id="KW-1185">Reference proteome</keyword>
<protein>
    <recommendedName>
        <fullName evidence="6">Btb/poz domain containing protein</fullName>
    </recommendedName>
</protein>
<dbReference type="SUPFAM" id="SSF54695">
    <property type="entry name" value="POZ domain"/>
    <property type="match status" value="1"/>
</dbReference>
<organism evidence="4 5">
    <name type="scientific">Rhizophagus irregularis (strain DAOM 197198w)</name>
    <name type="common">Glomus intraradices</name>
    <dbReference type="NCBI Taxonomy" id="1432141"/>
    <lineage>
        <taxon>Eukaryota</taxon>
        <taxon>Fungi</taxon>
        <taxon>Fungi incertae sedis</taxon>
        <taxon>Mucoromycota</taxon>
        <taxon>Glomeromycotina</taxon>
        <taxon>Glomeromycetes</taxon>
        <taxon>Glomerales</taxon>
        <taxon>Glomeraceae</taxon>
        <taxon>Rhizophagus</taxon>
    </lineage>
</organism>
<dbReference type="HOGENOM" id="CLU_027011_1_0_1"/>
<feature type="domain" description="B30.2/SPRY" evidence="3">
    <location>
        <begin position="359"/>
        <end position="542"/>
    </location>
</feature>
<evidence type="ECO:0000259" key="2">
    <source>
        <dbReference type="PROSITE" id="PS50097"/>
    </source>
</evidence>
<dbReference type="PROSITE" id="PS50188">
    <property type="entry name" value="B302_SPRY"/>
    <property type="match status" value="1"/>
</dbReference>